<evidence type="ECO:0000256" key="4">
    <source>
        <dbReference type="ARBA" id="ARBA00022475"/>
    </source>
</evidence>
<keyword evidence="4" id="KW-1003">Cell membrane</keyword>
<reference evidence="10 11" key="1">
    <citation type="submission" date="2017-02" db="EMBL/GenBank/DDBJ databases">
        <authorList>
            <person name="Peterson S.W."/>
        </authorList>
    </citation>
    <scope>NUCLEOTIDE SEQUENCE [LARGE SCALE GENOMIC DNA]</scope>
    <source>
        <strain evidence="10 11">DSM 16080</strain>
    </source>
</reference>
<evidence type="ECO:0000313" key="10">
    <source>
        <dbReference type="EMBL" id="SKA74311.1"/>
    </source>
</evidence>
<evidence type="ECO:0000259" key="9">
    <source>
        <dbReference type="PROSITE" id="PS50928"/>
    </source>
</evidence>
<keyword evidence="7 8" id="KW-0472">Membrane</keyword>
<evidence type="ECO:0000256" key="8">
    <source>
        <dbReference type="RuleBase" id="RU363032"/>
    </source>
</evidence>
<feature type="transmembrane region" description="Helical" evidence="8">
    <location>
        <begin position="254"/>
        <end position="275"/>
    </location>
</feature>
<dbReference type="Proteomes" id="UP000190027">
    <property type="component" value="Unassembled WGS sequence"/>
</dbReference>
<dbReference type="InterPro" id="IPR000515">
    <property type="entry name" value="MetI-like"/>
</dbReference>
<dbReference type="OrthoDB" id="9807047at2"/>
<comment type="similarity">
    <text evidence="2">Belongs to the binding-protein-dependent transport system permease family. CysTW subfamily.</text>
</comment>
<dbReference type="GO" id="GO:0005886">
    <property type="term" value="C:plasma membrane"/>
    <property type="evidence" value="ECO:0007669"/>
    <property type="project" value="UniProtKB-SubCell"/>
</dbReference>
<dbReference type="PANTHER" id="PTHR42929:SF1">
    <property type="entry name" value="INNER MEMBRANE ABC TRANSPORTER PERMEASE PROTEIN YDCU-RELATED"/>
    <property type="match status" value="1"/>
</dbReference>
<keyword evidence="3 8" id="KW-0813">Transport</keyword>
<dbReference type="CDD" id="cd06261">
    <property type="entry name" value="TM_PBP2"/>
    <property type="match status" value="1"/>
</dbReference>
<evidence type="ECO:0000313" key="11">
    <source>
        <dbReference type="Proteomes" id="UP000190027"/>
    </source>
</evidence>
<protein>
    <submittedName>
        <fullName evidence="10">Spermidine/putrescine transport system permease protein</fullName>
    </submittedName>
</protein>
<accession>A0A1T4WC75</accession>
<evidence type="ECO:0000256" key="6">
    <source>
        <dbReference type="ARBA" id="ARBA00022989"/>
    </source>
</evidence>
<keyword evidence="6 8" id="KW-1133">Transmembrane helix</keyword>
<dbReference type="PANTHER" id="PTHR42929">
    <property type="entry name" value="INNER MEMBRANE ABC TRANSPORTER PERMEASE PROTEIN YDCU-RELATED-RELATED"/>
    <property type="match status" value="1"/>
</dbReference>
<dbReference type="InterPro" id="IPR035906">
    <property type="entry name" value="MetI-like_sf"/>
</dbReference>
<dbReference type="STRING" id="1121449.SAMN02745704_00637"/>
<feature type="domain" description="ABC transmembrane type-1" evidence="9">
    <location>
        <begin position="69"/>
        <end position="275"/>
    </location>
</feature>
<dbReference type="SUPFAM" id="SSF161098">
    <property type="entry name" value="MetI-like"/>
    <property type="match status" value="1"/>
</dbReference>
<dbReference type="PROSITE" id="PS50928">
    <property type="entry name" value="ABC_TM1"/>
    <property type="match status" value="1"/>
</dbReference>
<name>A0A1T4WC75_9BACT</name>
<feature type="transmembrane region" description="Helical" evidence="8">
    <location>
        <begin position="156"/>
        <end position="175"/>
    </location>
</feature>
<feature type="transmembrane region" description="Helical" evidence="8">
    <location>
        <begin position="12"/>
        <end position="39"/>
    </location>
</feature>
<dbReference type="GO" id="GO:0055085">
    <property type="term" value="P:transmembrane transport"/>
    <property type="evidence" value="ECO:0007669"/>
    <property type="project" value="InterPro"/>
</dbReference>
<dbReference type="Pfam" id="PF00528">
    <property type="entry name" value="BPD_transp_1"/>
    <property type="match status" value="1"/>
</dbReference>
<feature type="transmembrane region" description="Helical" evidence="8">
    <location>
        <begin position="73"/>
        <end position="94"/>
    </location>
</feature>
<evidence type="ECO:0000256" key="3">
    <source>
        <dbReference type="ARBA" id="ARBA00022448"/>
    </source>
</evidence>
<evidence type="ECO:0000256" key="1">
    <source>
        <dbReference type="ARBA" id="ARBA00004651"/>
    </source>
</evidence>
<keyword evidence="11" id="KW-1185">Reference proteome</keyword>
<proteinExistence type="inferred from homology"/>
<evidence type="ECO:0000256" key="2">
    <source>
        <dbReference type="ARBA" id="ARBA00007069"/>
    </source>
</evidence>
<dbReference type="AlphaFoldDB" id="A0A1T4WC75"/>
<dbReference type="EMBL" id="FUYC01000002">
    <property type="protein sequence ID" value="SKA74311.1"/>
    <property type="molecule type" value="Genomic_DNA"/>
</dbReference>
<dbReference type="Gene3D" id="1.10.3720.10">
    <property type="entry name" value="MetI-like"/>
    <property type="match status" value="1"/>
</dbReference>
<gene>
    <name evidence="10" type="ORF">SAMN02745704_00637</name>
</gene>
<organism evidence="10 11">
    <name type="scientific">Paucidesulfovibrio gracilis DSM 16080</name>
    <dbReference type="NCBI Taxonomy" id="1121449"/>
    <lineage>
        <taxon>Bacteria</taxon>
        <taxon>Pseudomonadati</taxon>
        <taxon>Thermodesulfobacteriota</taxon>
        <taxon>Desulfovibrionia</taxon>
        <taxon>Desulfovibrionales</taxon>
        <taxon>Desulfovibrionaceae</taxon>
        <taxon>Paucidesulfovibrio</taxon>
    </lineage>
</organism>
<evidence type="ECO:0000256" key="7">
    <source>
        <dbReference type="ARBA" id="ARBA00023136"/>
    </source>
</evidence>
<sequence length="289" mass="32651">MNENQHSRWRPWALLAPSLSAVFLLLVVPVCFIVVYSFWLRAPSGADIVAFQFGNYAKFFQDFFYPSILLRTIRVSLECVFLCLVMGYIPAYFFYRSKTRFKSLLMLLIMLPFWISFIIRTLSWINILGDTGLINYLLVSAGIIQEPFGMLYNEGAVLMGLIQYLLPFMILNIYVSLEGIDRSLLEAARSMGCTEWQAFREVTLPLSLPGVSAGSLLVFVLSAGTYLPPMILGGPGNEMIANLIFKRVIGTLDWPFGSAISVILLLLVGTIVWTYNRYLGINQVFKAMQ</sequence>
<keyword evidence="5 8" id="KW-0812">Transmembrane</keyword>
<feature type="transmembrane region" description="Helical" evidence="8">
    <location>
        <begin position="101"/>
        <end position="119"/>
    </location>
</feature>
<dbReference type="RefSeq" id="WP_078716207.1">
    <property type="nucleotide sequence ID" value="NZ_FUYC01000002.1"/>
</dbReference>
<evidence type="ECO:0000256" key="5">
    <source>
        <dbReference type="ARBA" id="ARBA00022692"/>
    </source>
</evidence>
<comment type="subcellular location">
    <subcellularLocation>
        <location evidence="1 8">Cell membrane</location>
        <topology evidence="1 8">Multi-pass membrane protein</topology>
    </subcellularLocation>
</comment>